<dbReference type="Proteomes" id="UP001144191">
    <property type="component" value="Unassembled WGS sequence"/>
</dbReference>
<dbReference type="PANTHER" id="PTHR43775:SF49">
    <property type="entry name" value="SYNTHASE, PUTATIVE (JCVI)-RELATED"/>
    <property type="match status" value="1"/>
</dbReference>
<protein>
    <recommendedName>
        <fullName evidence="6">Ketosynthase family 3 (KS3) domain-containing protein</fullName>
    </recommendedName>
</protein>
<evidence type="ECO:0000313" key="8">
    <source>
        <dbReference type="Proteomes" id="UP001144191"/>
    </source>
</evidence>
<dbReference type="SMART" id="SM00825">
    <property type="entry name" value="PKS_KS"/>
    <property type="match status" value="1"/>
</dbReference>
<evidence type="ECO:0000256" key="2">
    <source>
        <dbReference type="ARBA" id="ARBA00022553"/>
    </source>
</evidence>
<gene>
    <name evidence="7" type="ORF">AnigIFM63604_002251</name>
</gene>
<evidence type="ECO:0000259" key="6">
    <source>
        <dbReference type="PROSITE" id="PS52004"/>
    </source>
</evidence>
<feature type="domain" description="Ketosynthase family 3 (KS3)" evidence="6">
    <location>
        <begin position="46"/>
        <end position="331"/>
    </location>
</feature>
<comment type="caution">
    <text evidence="7">The sequence shown here is derived from an EMBL/GenBank/DDBJ whole genome shotgun (WGS) entry which is preliminary data.</text>
</comment>
<dbReference type="EMBL" id="BRPB01000014">
    <property type="protein sequence ID" value="GLA47574.1"/>
    <property type="molecule type" value="Genomic_DNA"/>
</dbReference>
<dbReference type="InterPro" id="IPR020841">
    <property type="entry name" value="PKS_Beta-ketoAc_synthase_dom"/>
</dbReference>
<dbReference type="PROSITE" id="PS52004">
    <property type="entry name" value="KS3_2"/>
    <property type="match status" value="1"/>
</dbReference>
<dbReference type="AlphaFoldDB" id="A0A9W6E6G4"/>
<evidence type="ECO:0000256" key="5">
    <source>
        <dbReference type="RuleBase" id="RU003694"/>
    </source>
</evidence>
<keyword evidence="4" id="KW-0511">Multifunctional enzyme</keyword>
<sequence length="331" mass="36507">MAINNGSEHVVEAVAIHIEDVGEPHHSEQPPTTLWSQVDEQPSGSLPLIAIVGMGMRFPGNIRTAEEFWSLLVEKRSALGEIPPGRYLGDSFYHPTRPHEIKTKHGYFLQEEYLGKFDKDFVGKPSEAGSLDPQQRLLLEVVWECMENAGQSDWRGRDIGCFVGSFGEDWLEITSKDTQYIDRFRAMGTGDFAFANRISFEFDLKGPRCKTFDASADGYGRGEGINAIFIKPLDAAIRNGDPIRAIIRSTATNSDGRTPNISTPDRESQETLIRRAYSRADISDPCQTALFECHGTGTTIGDVTETQAVTSIFGEKGIFIGAVCSLCTSLC</sequence>
<evidence type="ECO:0000256" key="3">
    <source>
        <dbReference type="ARBA" id="ARBA00022679"/>
    </source>
</evidence>
<evidence type="ECO:0000256" key="1">
    <source>
        <dbReference type="ARBA" id="ARBA00022450"/>
    </source>
</evidence>
<keyword evidence="3 5" id="KW-0808">Transferase</keyword>
<dbReference type="Pfam" id="PF02801">
    <property type="entry name" value="Ketoacyl-synt_C"/>
    <property type="match status" value="1"/>
</dbReference>
<dbReference type="InterPro" id="IPR014030">
    <property type="entry name" value="Ketoacyl_synth_N"/>
</dbReference>
<keyword evidence="1" id="KW-0596">Phosphopantetheine</keyword>
<proteinExistence type="inferred from homology"/>
<keyword evidence="2" id="KW-0597">Phosphoprotein</keyword>
<dbReference type="SUPFAM" id="SSF53901">
    <property type="entry name" value="Thiolase-like"/>
    <property type="match status" value="1"/>
</dbReference>
<dbReference type="InterPro" id="IPR014031">
    <property type="entry name" value="Ketoacyl_synth_C"/>
</dbReference>
<dbReference type="CDD" id="cd00833">
    <property type="entry name" value="PKS"/>
    <property type="match status" value="1"/>
</dbReference>
<dbReference type="PANTHER" id="PTHR43775">
    <property type="entry name" value="FATTY ACID SYNTHASE"/>
    <property type="match status" value="1"/>
</dbReference>
<comment type="similarity">
    <text evidence="5">Belongs to the thiolase-like superfamily. Beta-ketoacyl-ACP synthases family.</text>
</comment>
<reference evidence="7" key="1">
    <citation type="submission" date="2022-07" db="EMBL/GenBank/DDBJ databases">
        <title>Taxonomy of Aspergillus series Nigri: significant species reduction supported by multi-species coalescent approaches.</title>
        <authorList>
            <person name="Bian C."/>
            <person name="Kusuya Y."/>
            <person name="Sklenar F."/>
            <person name="D'hooge E."/>
            <person name="Yaguchi T."/>
            <person name="Takahashi H."/>
            <person name="Hubka V."/>
        </authorList>
    </citation>
    <scope>NUCLEOTIDE SEQUENCE</scope>
    <source>
        <strain evidence="7">IFM 63604</strain>
    </source>
</reference>
<evidence type="ECO:0000256" key="4">
    <source>
        <dbReference type="ARBA" id="ARBA00023268"/>
    </source>
</evidence>
<dbReference type="InterPro" id="IPR016039">
    <property type="entry name" value="Thiolase-like"/>
</dbReference>
<organism evidence="7 8">
    <name type="scientific">Aspergillus niger</name>
    <dbReference type="NCBI Taxonomy" id="5061"/>
    <lineage>
        <taxon>Eukaryota</taxon>
        <taxon>Fungi</taxon>
        <taxon>Dikarya</taxon>
        <taxon>Ascomycota</taxon>
        <taxon>Pezizomycotina</taxon>
        <taxon>Eurotiomycetes</taxon>
        <taxon>Eurotiomycetidae</taxon>
        <taxon>Eurotiales</taxon>
        <taxon>Aspergillaceae</taxon>
        <taxon>Aspergillus</taxon>
        <taxon>Aspergillus subgen. Circumdati</taxon>
    </lineage>
</organism>
<dbReference type="InterPro" id="IPR050091">
    <property type="entry name" value="PKS_NRPS_Biosynth_Enz"/>
</dbReference>
<dbReference type="Gene3D" id="3.40.47.10">
    <property type="match status" value="2"/>
</dbReference>
<accession>A0A9W6E6G4</accession>
<name>A0A9W6E6G4_ASPNG</name>
<dbReference type="GO" id="GO:0006633">
    <property type="term" value="P:fatty acid biosynthetic process"/>
    <property type="evidence" value="ECO:0007669"/>
    <property type="project" value="TreeGrafter"/>
</dbReference>
<dbReference type="GO" id="GO:0004312">
    <property type="term" value="F:fatty acid synthase activity"/>
    <property type="evidence" value="ECO:0007669"/>
    <property type="project" value="TreeGrafter"/>
</dbReference>
<dbReference type="Pfam" id="PF00109">
    <property type="entry name" value="ketoacyl-synt"/>
    <property type="match status" value="1"/>
</dbReference>
<evidence type="ECO:0000313" key="7">
    <source>
        <dbReference type="EMBL" id="GLA47574.1"/>
    </source>
</evidence>
<dbReference type="GO" id="GO:0044550">
    <property type="term" value="P:secondary metabolite biosynthetic process"/>
    <property type="evidence" value="ECO:0007669"/>
    <property type="project" value="UniProtKB-ARBA"/>
</dbReference>